<proteinExistence type="predicted"/>
<accession>A0A382CDG8</accession>
<name>A0A382CDG8_9ZZZZ</name>
<feature type="non-terminal residue" evidence="2">
    <location>
        <position position="24"/>
    </location>
</feature>
<gene>
    <name evidence="2" type="ORF">METZ01_LOCUS176768</name>
</gene>
<sequence>MLQYRHRDGGTAQILDSPEQRFAT</sequence>
<organism evidence="2">
    <name type="scientific">marine metagenome</name>
    <dbReference type="NCBI Taxonomy" id="408172"/>
    <lineage>
        <taxon>unclassified sequences</taxon>
        <taxon>metagenomes</taxon>
        <taxon>ecological metagenomes</taxon>
    </lineage>
</organism>
<feature type="region of interest" description="Disordered" evidence="1">
    <location>
        <begin position="1"/>
        <end position="24"/>
    </location>
</feature>
<reference evidence="2" key="1">
    <citation type="submission" date="2018-05" db="EMBL/GenBank/DDBJ databases">
        <authorList>
            <person name="Lanie J.A."/>
            <person name="Ng W.-L."/>
            <person name="Kazmierczak K.M."/>
            <person name="Andrzejewski T.M."/>
            <person name="Davidsen T.M."/>
            <person name="Wayne K.J."/>
            <person name="Tettelin H."/>
            <person name="Glass J.I."/>
            <person name="Rusch D."/>
            <person name="Podicherti R."/>
            <person name="Tsui H.-C.T."/>
            <person name="Winkler M.E."/>
        </authorList>
    </citation>
    <scope>NUCLEOTIDE SEQUENCE</scope>
</reference>
<evidence type="ECO:0000256" key="1">
    <source>
        <dbReference type="SAM" id="MobiDB-lite"/>
    </source>
</evidence>
<dbReference type="EMBL" id="UINC01033905">
    <property type="protein sequence ID" value="SVB23914.1"/>
    <property type="molecule type" value="Genomic_DNA"/>
</dbReference>
<evidence type="ECO:0000313" key="2">
    <source>
        <dbReference type="EMBL" id="SVB23914.1"/>
    </source>
</evidence>
<protein>
    <submittedName>
        <fullName evidence="2">Uncharacterized protein</fullName>
    </submittedName>
</protein>
<dbReference type="AlphaFoldDB" id="A0A382CDG8"/>